<feature type="region of interest" description="Disordered" evidence="1">
    <location>
        <begin position="635"/>
        <end position="656"/>
    </location>
</feature>
<reference evidence="2 3" key="1">
    <citation type="submission" date="2015-07" db="EMBL/GenBank/DDBJ databases">
        <title>The genome of Pseudoloma neurophilia, a relevant intracellular parasite of the zebrafish.</title>
        <authorList>
            <person name="Ndikumana S."/>
            <person name="Pelin A."/>
            <person name="Sanders J."/>
            <person name="Corradi N."/>
        </authorList>
    </citation>
    <scope>NUCLEOTIDE SEQUENCE [LARGE SCALE GENOMIC DNA]</scope>
    <source>
        <strain evidence="2 3">MK1</strain>
    </source>
</reference>
<dbReference type="EMBL" id="LGUB01000573">
    <property type="protein sequence ID" value="KRH92944.1"/>
    <property type="molecule type" value="Genomic_DNA"/>
</dbReference>
<feature type="non-terminal residue" evidence="2">
    <location>
        <position position="656"/>
    </location>
</feature>
<comment type="caution">
    <text evidence="2">The sequence shown here is derived from an EMBL/GenBank/DDBJ whole genome shotgun (WGS) entry which is preliminary data.</text>
</comment>
<evidence type="ECO:0000313" key="3">
    <source>
        <dbReference type="Proteomes" id="UP000051530"/>
    </source>
</evidence>
<evidence type="ECO:0000256" key="1">
    <source>
        <dbReference type="SAM" id="MobiDB-lite"/>
    </source>
</evidence>
<accession>A0A0R0M2D0</accession>
<keyword evidence="3" id="KW-1185">Reference proteome</keyword>
<dbReference type="Proteomes" id="UP000051530">
    <property type="component" value="Unassembled WGS sequence"/>
</dbReference>
<dbReference type="VEuPathDB" id="MicrosporidiaDB:M153_1992000340"/>
<dbReference type="AlphaFoldDB" id="A0A0R0M2D0"/>
<organism evidence="2 3">
    <name type="scientific">Pseudoloma neurophilia</name>
    <dbReference type="NCBI Taxonomy" id="146866"/>
    <lineage>
        <taxon>Eukaryota</taxon>
        <taxon>Fungi</taxon>
        <taxon>Fungi incertae sedis</taxon>
        <taxon>Microsporidia</taxon>
        <taxon>Pseudoloma</taxon>
    </lineage>
</organism>
<protein>
    <submittedName>
        <fullName evidence="2">Uncharacterized protein</fullName>
    </submittedName>
</protein>
<evidence type="ECO:0000313" key="2">
    <source>
        <dbReference type="EMBL" id="KRH92944.1"/>
    </source>
</evidence>
<name>A0A0R0M2D0_9MICR</name>
<proteinExistence type="predicted"/>
<sequence length="656" mass="77396">MKFSDFIKNQAKNEFTAQKLESSDHKYEFLTILPIKDFPLIDDQAKSKYAKINTDNYFKQHRMLFITPQYGYLYLLLSQIRKNQKKSYNGVKRLKQKKMTKDFRIKEIVRVLDPFTISGIMQNVNLKYNQQHRFFLPLTTSIGFKKILKNKLTPENISDILFCLQNNVESKKIWKILLKSKNFTTILLQCTNLKIIRKAIDEHCISLKNDQPVLSDKSSGDNLTTIEHLRSRLLNDTNLYAISKESHSFYIENIKFVGLQQLFALFEHLNTSDQIKCIQSLTDDHVIALNSVEKNQIVQNATKKSLMKLSLQNIETIDLELKIYKSFDRISVARTIIEESFDHMLDLYANFLEKQDPLFIFIFECQLFDYIKDCHRSYFETKTQSNQSSGFLMLGSINIGGTTSKAARKIKKAVKFFNILRKIKSAMKNDKNYEQEFENIDKENKQTCKMTMAESITLKYLHNCFSRNDFILIDLYDHFCQYRAPNLKNFRTSILKDKRINLDQKIEFIDKYYEIFDKFGTFPEKLPSHSQFYPRLTAFEIKHLNFNDSILQHISSFENMENLTKYQSKNFIWFVDHFLDDFQQPEWIERKLKGLLEKHSSLSTLINSLLVKIELKMTQTKNAHSDVPENDKINISEKTEKNIDKMTEQNPEKTDI</sequence>
<gene>
    <name evidence="2" type="ORF">M153_1992000340</name>
</gene>